<dbReference type="Proteomes" id="UP000076761">
    <property type="component" value="Unassembled WGS sequence"/>
</dbReference>
<dbReference type="SUPFAM" id="SSF53448">
    <property type="entry name" value="Nucleotide-diphospho-sugar transferases"/>
    <property type="match status" value="1"/>
</dbReference>
<feature type="region of interest" description="Disordered" evidence="2">
    <location>
        <begin position="295"/>
        <end position="320"/>
    </location>
</feature>
<feature type="compositionally biased region" description="Basic and acidic residues" evidence="2">
    <location>
        <begin position="498"/>
        <end position="511"/>
    </location>
</feature>
<dbReference type="EMBL" id="KV425551">
    <property type="protein sequence ID" value="KZT30616.1"/>
    <property type="molecule type" value="Genomic_DNA"/>
</dbReference>
<dbReference type="InterPro" id="IPR007577">
    <property type="entry name" value="GlycoTrfase_DXD_sugar-bd_CS"/>
</dbReference>
<dbReference type="PANTHER" id="PTHR22851:SF1">
    <property type="entry name" value="GLYCOSYLTRANSFERASE FAMILY 32 PROTEIN"/>
    <property type="match status" value="1"/>
</dbReference>
<dbReference type="AlphaFoldDB" id="A0A165W3E2"/>
<evidence type="ECO:0000256" key="1">
    <source>
        <dbReference type="ARBA" id="ARBA00009003"/>
    </source>
</evidence>
<dbReference type="InParanoid" id="A0A165W3E2"/>
<name>A0A165W3E2_9AGAM</name>
<gene>
    <name evidence="3" type="ORF">NEOLEDRAFT_1104586</name>
</gene>
<dbReference type="GO" id="GO:0000462">
    <property type="term" value="P:maturation of SSU-rRNA from tricistronic rRNA transcript (SSU-rRNA, 5.8S rRNA, LSU-rRNA)"/>
    <property type="evidence" value="ECO:0007669"/>
    <property type="project" value="TreeGrafter"/>
</dbReference>
<protein>
    <recommendedName>
        <fullName evidence="5">Glycosyltransferase family 32 protein</fullName>
    </recommendedName>
</protein>
<organism evidence="3 4">
    <name type="scientific">Neolentinus lepideus HHB14362 ss-1</name>
    <dbReference type="NCBI Taxonomy" id="1314782"/>
    <lineage>
        <taxon>Eukaryota</taxon>
        <taxon>Fungi</taxon>
        <taxon>Dikarya</taxon>
        <taxon>Basidiomycota</taxon>
        <taxon>Agaricomycotina</taxon>
        <taxon>Agaricomycetes</taxon>
        <taxon>Gloeophyllales</taxon>
        <taxon>Gloeophyllaceae</taxon>
        <taxon>Neolentinus</taxon>
    </lineage>
</organism>
<accession>A0A165W3E2</accession>
<evidence type="ECO:0008006" key="5">
    <source>
        <dbReference type="Google" id="ProtNLM"/>
    </source>
</evidence>
<dbReference type="InterPro" id="IPR051733">
    <property type="entry name" value="WD_repeat_DCAF13/WDSOF1"/>
</dbReference>
<dbReference type="PANTHER" id="PTHR22851">
    <property type="entry name" value="U3 SMALL NUCLEOLAR RNA U3 SNORNA ASSOCIATED PROTEIN"/>
    <property type="match status" value="1"/>
</dbReference>
<proteinExistence type="inferred from homology"/>
<dbReference type="STRING" id="1314782.A0A165W3E2"/>
<dbReference type="GO" id="GO:0032040">
    <property type="term" value="C:small-subunit processome"/>
    <property type="evidence" value="ECO:0007669"/>
    <property type="project" value="TreeGrafter"/>
</dbReference>
<sequence length="762" mass="87940">MPSISIAPRMNVNIRLGDRTRVSNGLPIYSNSAVEEKRKRLRSPAPLLTFIFLPVPVVPRRLRIPIINPLWVRHYCAVPQTKRRPWLCCSLLALSVLVFILLPSPTGRSRRRWDLEETQSQLKGVLPMASTTLVFKRDDLKRIWEWEIQSGHYPSGHKLPKQLNFLTTPINPAYPPNFKKADWAKPDHLRSPVITNTKGIGSNRSYVDVRAQPPDTAYPPRPIPGSVADLDVIMKHCDFSENKYVRDCLEVLRIGAGLDNQARLRRGKMDDWKYIYVEDRDVNWHLNMTEPPHLGEGAVISSERSPSAELSKKRGVDWESTPSLRPVPRYRPANTLTSACDPENPRIFHMFWAGDFTDKPYIALISFLFTQNLGLHLPADGPTPSTFCPPQLWMWINPGPASSVPNEHARRDMFERLRKNPWSAPFLHQRFKDAIQFKMWNTTEQLDSLPELRDDWRARRDGLFNSGGHVYNAPIEEQEQPFSAHDGQGETAVPEPEPTQKDAKERVRVLSSEEKDNLSTILSDMVRFVLCHRYGGIYLDTDTVFLRDWEELWGWGGAFAYRWSRMKRYNTAVLKLGKQSALGTFLLRTAVKNGFDFHPMTISEYTQDAHLEELLLRLPDALFDSAWLNTEQYQNERPPQPYFESFREFFSTPQQDNAAPSALGFDGFFKGAYSYHYHGSDYWWVAWPLDPPRDWPDLGPRFGTLEHAARASALAGKYIDDDKEDDIADDKRDLDWGTVLKRTFEAYIRGERPNMYGEWLKW</sequence>
<dbReference type="Gene3D" id="3.90.550.20">
    <property type="match status" value="1"/>
</dbReference>
<dbReference type="Pfam" id="PF04488">
    <property type="entry name" value="Gly_transf_sug"/>
    <property type="match status" value="1"/>
</dbReference>
<evidence type="ECO:0000313" key="4">
    <source>
        <dbReference type="Proteomes" id="UP000076761"/>
    </source>
</evidence>
<evidence type="ECO:0000313" key="3">
    <source>
        <dbReference type="EMBL" id="KZT30616.1"/>
    </source>
</evidence>
<keyword evidence="4" id="KW-1185">Reference proteome</keyword>
<evidence type="ECO:0000256" key="2">
    <source>
        <dbReference type="SAM" id="MobiDB-lite"/>
    </source>
</evidence>
<comment type="similarity">
    <text evidence="1">Belongs to the glycosyltransferase 32 family.</text>
</comment>
<dbReference type="OrthoDB" id="108365at2759"/>
<reference evidence="3 4" key="1">
    <citation type="journal article" date="2016" name="Mol. Biol. Evol.">
        <title>Comparative Genomics of Early-Diverging Mushroom-Forming Fungi Provides Insights into the Origins of Lignocellulose Decay Capabilities.</title>
        <authorList>
            <person name="Nagy L.G."/>
            <person name="Riley R."/>
            <person name="Tritt A."/>
            <person name="Adam C."/>
            <person name="Daum C."/>
            <person name="Floudas D."/>
            <person name="Sun H."/>
            <person name="Yadav J.S."/>
            <person name="Pangilinan J."/>
            <person name="Larsson K.H."/>
            <person name="Matsuura K."/>
            <person name="Barry K."/>
            <person name="Labutti K."/>
            <person name="Kuo R."/>
            <person name="Ohm R.A."/>
            <person name="Bhattacharya S.S."/>
            <person name="Shirouzu T."/>
            <person name="Yoshinaga Y."/>
            <person name="Martin F.M."/>
            <person name="Grigoriev I.V."/>
            <person name="Hibbett D.S."/>
        </authorList>
    </citation>
    <scope>NUCLEOTIDE SEQUENCE [LARGE SCALE GENOMIC DNA]</scope>
    <source>
        <strain evidence="3 4">HHB14362 ss-1</strain>
    </source>
</reference>
<feature type="non-terminal residue" evidence="3">
    <location>
        <position position="762"/>
    </location>
</feature>
<feature type="region of interest" description="Disordered" evidence="2">
    <location>
        <begin position="481"/>
        <end position="511"/>
    </location>
</feature>
<dbReference type="InterPro" id="IPR029044">
    <property type="entry name" value="Nucleotide-diphossugar_trans"/>
</dbReference>